<dbReference type="Gene3D" id="3.90.1570.50">
    <property type="match status" value="1"/>
</dbReference>
<dbReference type="PROSITE" id="PS51192">
    <property type="entry name" value="HELICASE_ATP_BIND_1"/>
    <property type="match status" value="1"/>
</dbReference>
<dbReference type="GO" id="GO:0009307">
    <property type="term" value="P:DNA restriction-modification system"/>
    <property type="evidence" value="ECO:0007669"/>
    <property type="project" value="UniProtKB-KW"/>
</dbReference>
<dbReference type="InterPro" id="IPR014001">
    <property type="entry name" value="Helicase_ATP-bd"/>
</dbReference>
<dbReference type="GO" id="GO:0003677">
    <property type="term" value="F:DNA binding"/>
    <property type="evidence" value="ECO:0007669"/>
    <property type="project" value="UniProtKB-KW"/>
</dbReference>
<accession>A0A8J7VUL5</accession>
<protein>
    <submittedName>
        <fullName evidence="2">Type I restriction endonuclease subunit R</fullName>
    </submittedName>
</protein>
<name>A0A8J7VUL5_9GAMM</name>
<feature type="domain" description="Helicase ATP-binding" evidence="1">
    <location>
        <begin position="293"/>
        <end position="498"/>
    </location>
</feature>
<comment type="caution">
    <text evidence="2">The sequence shown here is derived from an EMBL/GenBank/DDBJ whole genome shotgun (WGS) entry which is preliminary data.</text>
</comment>
<dbReference type="Pfam" id="PF04313">
    <property type="entry name" value="HSDR_N"/>
    <property type="match status" value="1"/>
</dbReference>
<reference evidence="2" key="1">
    <citation type="submission" date="2021-04" db="EMBL/GenBank/DDBJ databases">
        <authorList>
            <person name="Karlyshev A.V."/>
        </authorList>
    </citation>
    <scope>NUCLEOTIDE SEQUENCE</scope>
    <source>
        <strain evidence="2">LMG 29479</strain>
    </source>
</reference>
<dbReference type="InterPro" id="IPR007409">
    <property type="entry name" value="Restrct_endonuc_type1_HsdR_N"/>
</dbReference>
<organism evidence="2">
    <name type="scientific">Coralloluteibacterium stylophorae</name>
    <dbReference type="NCBI Taxonomy" id="1776034"/>
    <lineage>
        <taxon>Bacteria</taxon>
        <taxon>Pseudomonadati</taxon>
        <taxon>Pseudomonadota</taxon>
        <taxon>Gammaproteobacteria</taxon>
        <taxon>Lysobacterales</taxon>
        <taxon>Lysobacteraceae</taxon>
        <taxon>Coralloluteibacterium</taxon>
    </lineage>
</organism>
<dbReference type="GO" id="GO:0005524">
    <property type="term" value="F:ATP binding"/>
    <property type="evidence" value="ECO:0007669"/>
    <property type="project" value="UniProtKB-KW"/>
</dbReference>
<dbReference type="AlphaFoldDB" id="A0A8J7VUL5"/>
<dbReference type="Pfam" id="PF18766">
    <property type="entry name" value="SWI2_SNF2"/>
    <property type="match status" value="1"/>
</dbReference>
<dbReference type="PANTHER" id="PTHR42927">
    <property type="entry name" value="HELICASE SUPERFAMILY 1 AND 2 DOMAIN-CONTAINING PROTEIN"/>
    <property type="match status" value="1"/>
</dbReference>
<dbReference type="PANTHER" id="PTHR42927:SF1">
    <property type="entry name" value="HELICASE SUPERFAMILY 1 AND 2 DOMAIN-CONTAINING PROTEIN"/>
    <property type="match status" value="1"/>
</dbReference>
<dbReference type="InterPro" id="IPR055180">
    <property type="entry name" value="HsdR_RecA-like_helicase_dom_2"/>
</dbReference>
<dbReference type="GO" id="GO:0009035">
    <property type="term" value="F:type I site-specific deoxyribonuclease activity"/>
    <property type="evidence" value="ECO:0007669"/>
    <property type="project" value="UniProtKB-EC"/>
</dbReference>
<dbReference type="SMART" id="SM00487">
    <property type="entry name" value="DEXDc"/>
    <property type="match status" value="1"/>
</dbReference>
<dbReference type="EMBL" id="JAGQFT010000145">
    <property type="protein sequence ID" value="MBR0563550.1"/>
    <property type="molecule type" value="Genomic_DNA"/>
</dbReference>
<proteinExistence type="predicted"/>
<gene>
    <name evidence="2" type="ORF">KB893_13650</name>
</gene>
<sequence>MNLHQEHHFEREICAHLAAHGWLHADGDAAGYDRQRALYMPDLLAWIETTQPDSWQRLAKTHGAAMGERVAERVRKNLDERGTLEVLRRGVEMLGLKERLTLVQFKPALALNATTQAHYAANRLRVVRQVRHSLNSPKDALDIVLFVNGIPVATAELKSDFTQSVHDAVNQYRFDRQPHPKGGLAEPLLSFPGGALVHFAVSQAEVMMSTRLAGTGTWFLPFNRGNHGAAGNAPNPEGFATAYLWEEVWQRDSWLEILGRYLIGKRDGKRQLKSLIFPRYHQLDATRKLVADVLAQGPGQRYLIQHSAGSGKTNSIAWSAHFLADLHGPDHRKLFDSVLVVSDRNVLDAQLQEAIFDFERTTGVVATITSEHGSKSEQLGQALKDGKKIIVCTIQTFPFALKAVQELAATEGKRFAVIADEAHSSQTGEAAAKLKQLLSAEEWAALQDGGEVDTEALLAAQMEARSASSGLTYVAFTATPKSKTLELFGRQGADGRPQPFLVYSMRQAIEEGFILDVLKNYTPYKLAFRLAHDGRELDETQVERSAATKGIMQWVRLHPYNIAQKVQIVVEHYRENVQPLLEGRAKAMVVVASRKEAVRWQKAIGAYIARRGYGLGVLTAFSGEVDDPESYPAPVGENSADLNPGLKGRDIREAFAEPGYHLLLVANKFQTGFDQPLLCGMYVDRKLGGIQAVQTLSRLNRAHAGKDTTYILDFVNEAPEILAAFKTYYETAALEATTDPELVYDLRAKLDASGHYDDFEVERVAKVEVDPKAMQAQLSSAIAPVADRLLKRYRTAQLSRAQALEAGDDAAAQAAKDVMDTLLLFRGDMESFGRLYAFLSQMFDYGNTGIEKRFLFYKRLVPLLEFGRERDSVDLSKVVLTHHTLRSLGRQTMALNADGSYPLKPMDAVGSGGVQEKQKAYLAEIIEKVNGLFEGQLTDDDQLVYVNGVLKGKLLENEILVQQAGSNSKEQFANSPDLKDALMQAIIDAFEAHTTMSGQALGSERVREGLRDILLGPAQLYEALRAKSGNMRSGAGVGGGSA</sequence>
<dbReference type="Gene3D" id="3.40.50.300">
    <property type="entry name" value="P-loop containing nucleotide triphosphate hydrolases"/>
    <property type="match status" value="2"/>
</dbReference>
<keyword evidence="2" id="KW-0378">Hydrolase</keyword>
<keyword evidence="2" id="KW-0540">Nuclease</keyword>
<dbReference type="Pfam" id="PF22679">
    <property type="entry name" value="T1R_D3-like"/>
    <property type="match status" value="1"/>
</dbReference>
<evidence type="ECO:0000313" key="2">
    <source>
        <dbReference type="EMBL" id="MBR0563550.1"/>
    </source>
</evidence>
<dbReference type="InterPro" id="IPR027417">
    <property type="entry name" value="P-loop_NTPase"/>
</dbReference>
<keyword evidence="2" id="KW-0255">Endonuclease</keyword>
<dbReference type="SUPFAM" id="SSF52540">
    <property type="entry name" value="P-loop containing nucleoside triphosphate hydrolases"/>
    <property type="match status" value="1"/>
</dbReference>
<dbReference type="InterPro" id="IPR040980">
    <property type="entry name" value="SWI2_SNF2"/>
</dbReference>
<evidence type="ECO:0000259" key="1">
    <source>
        <dbReference type="PROSITE" id="PS51192"/>
    </source>
</evidence>